<dbReference type="Proteomes" id="UP000189703">
    <property type="component" value="Unplaced"/>
</dbReference>
<gene>
    <name evidence="4" type="primary">LOC104591347</name>
</gene>
<sequence length="194" mass="21797">MAENSCSEWVRDICCIIIIVILLDSLFLFILWAVVIGVDYHVVGASLTEFNLTSDNMLPHNLRLNVTLMNPTTKIVLHRRIEVTAYYCDQQFGVTNFFAPFRQVPKNTTLLHPVFHGESRLFLDIPKNTTLRPTVLLKLHVHPKYKIGSLKIGARSDDLNCQLMVPLVSSVGSSATTFKSTKCVGPPLPEFNGR</sequence>
<name>A0A1U7ZJF5_NELNU</name>
<dbReference type="GO" id="GO:0005886">
    <property type="term" value="C:plasma membrane"/>
    <property type="evidence" value="ECO:0000318"/>
    <property type="project" value="GO_Central"/>
</dbReference>
<dbReference type="InterPro" id="IPR044839">
    <property type="entry name" value="NDR1-like"/>
</dbReference>
<dbReference type="PANTHER" id="PTHR31415:SF4">
    <property type="entry name" value="NDR1_HIN1-LIKE PROTEIN 3"/>
    <property type="match status" value="1"/>
</dbReference>
<dbReference type="GO" id="GO:0098542">
    <property type="term" value="P:defense response to other organism"/>
    <property type="evidence" value="ECO:0007669"/>
    <property type="project" value="InterPro"/>
</dbReference>
<dbReference type="OrthoDB" id="1889094at2759"/>
<evidence type="ECO:0000313" key="4">
    <source>
        <dbReference type="RefSeq" id="XP_010248445.1"/>
    </source>
</evidence>
<dbReference type="PANTHER" id="PTHR31415">
    <property type="entry name" value="OS05G0367900 PROTEIN"/>
    <property type="match status" value="1"/>
</dbReference>
<dbReference type="GO" id="GO:0009506">
    <property type="term" value="C:plasmodesma"/>
    <property type="evidence" value="ECO:0000318"/>
    <property type="project" value="GO_Central"/>
</dbReference>
<protein>
    <submittedName>
        <fullName evidence="4">NDR1/HIN1-Like protein 3-like</fullName>
    </submittedName>
</protein>
<proteinExistence type="predicted"/>
<dbReference type="AlphaFoldDB" id="A0A1U7ZJF5"/>
<comment type="subcellular location">
    <subcellularLocation>
        <location evidence="1">Membrane</location>
    </subcellularLocation>
</comment>
<evidence type="ECO:0000256" key="1">
    <source>
        <dbReference type="ARBA" id="ARBA00004370"/>
    </source>
</evidence>
<keyword evidence="2" id="KW-0472">Membrane</keyword>
<dbReference type="GeneID" id="104591347"/>
<organism evidence="3 4">
    <name type="scientific">Nelumbo nucifera</name>
    <name type="common">Sacred lotus</name>
    <dbReference type="NCBI Taxonomy" id="4432"/>
    <lineage>
        <taxon>Eukaryota</taxon>
        <taxon>Viridiplantae</taxon>
        <taxon>Streptophyta</taxon>
        <taxon>Embryophyta</taxon>
        <taxon>Tracheophyta</taxon>
        <taxon>Spermatophyta</taxon>
        <taxon>Magnoliopsida</taxon>
        <taxon>Proteales</taxon>
        <taxon>Nelumbonaceae</taxon>
        <taxon>Nelumbo</taxon>
    </lineage>
</organism>
<evidence type="ECO:0000256" key="2">
    <source>
        <dbReference type="ARBA" id="ARBA00023136"/>
    </source>
</evidence>
<accession>A0A1U7ZJF5</accession>
<dbReference type="RefSeq" id="XP_010248445.1">
    <property type="nucleotide sequence ID" value="XM_010250143.1"/>
</dbReference>
<reference evidence="4" key="1">
    <citation type="submission" date="2025-08" db="UniProtKB">
        <authorList>
            <consortium name="RefSeq"/>
        </authorList>
    </citation>
    <scope>IDENTIFICATION</scope>
</reference>
<dbReference type="KEGG" id="nnu:104591347"/>
<evidence type="ECO:0000313" key="3">
    <source>
        <dbReference type="Proteomes" id="UP000189703"/>
    </source>
</evidence>
<dbReference type="OMA" id="YKEECKL"/>
<keyword evidence="3" id="KW-1185">Reference proteome</keyword>